<accession>A0ACB9R5V5</accession>
<evidence type="ECO:0000313" key="1">
    <source>
        <dbReference type="EMBL" id="KAI4374259.1"/>
    </source>
</evidence>
<dbReference type="Proteomes" id="UP001057402">
    <property type="component" value="Chromosome 4"/>
</dbReference>
<keyword evidence="2" id="KW-1185">Reference proteome</keyword>
<comment type="caution">
    <text evidence="1">The sequence shown here is derived from an EMBL/GenBank/DDBJ whole genome shotgun (WGS) entry which is preliminary data.</text>
</comment>
<protein>
    <submittedName>
        <fullName evidence="1">Uncharacterized protein</fullName>
    </submittedName>
</protein>
<reference evidence="2" key="1">
    <citation type="journal article" date="2023" name="Front. Plant Sci.">
        <title>Chromosomal-level genome assembly of Melastoma candidum provides insights into trichome evolution.</title>
        <authorList>
            <person name="Zhong Y."/>
            <person name="Wu W."/>
            <person name="Sun C."/>
            <person name="Zou P."/>
            <person name="Liu Y."/>
            <person name="Dai S."/>
            <person name="Zhou R."/>
        </authorList>
    </citation>
    <scope>NUCLEOTIDE SEQUENCE [LARGE SCALE GENOMIC DNA]</scope>
</reference>
<organism evidence="1 2">
    <name type="scientific">Melastoma candidum</name>
    <dbReference type="NCBI Taxonomy" id="119954"/>
    <lineage>
        <taxon>Eukaryota</taxon>
        <taxon>Viridiplantae</taxon>
        <taxon>Streptophyta</taxon>
        <taxon>Embryophyta</taxon>
        <taxon>Tracheophyta</taxon>
        <taxon>Spermatophyta</taxon>
        <taxon>Magnoliopsida</taxon>
        <taxon>eudicotyledons</taxon>
        <taxon>Gunneridae</taxon>
        <taxon>Pentapetalae</taxon>
        <taxon>rosids</taxon>
        <taxon>malvids</taxon>
        <taxon>Myrtales</taxon>
        <taxon>Melastomataceae</taxon>
        <taxon>Melastomatoideae</taxon>
        <taxon>Melastomateae</taxon>
        <taxon>Melastoma</taxon>
    </lineage>
</organism>
<name>A0ACB9R5V5_9MYRT</name>
<proteinExistence type="predicted"/>
<sequence>MELKRKTPLQLQALEKFYSEEKCPTQKAVKGYAAALGLTHKQVQGWFVEKRRRDRRGGESSDSPLSELRRRCLHDVANRTNTTDFSSSGAEHVCSSACKQGSTSKRRKGPFCIQDMLFSPDYILKKIFRKDGPALGMEFDSLPASAFSRGETDSQSNLTGAVPARQAKRRKVPIASGVTQRDCGSLSLKRHGIGKGLMAVWRLTNPGSEDFPSGLDSSSGISMCGGERSPPPIKKKRPQSVARKLRQRELQSRKKPLPKKRKEPVKKDKMVNQIPWEQCGLALDGVTGLNNLERFGMLEDDEELELRELRAGPNPLSTCDHCTSSYEPCSCSLFKDVLVKFPPNSVKMRKPFAAPPWNSSLEMVKKLFKAFNFVYTYAVLLEVDSFTLDEFAQAFHDKDSLILGKVHLALLKLLIHNIENELTRNCFGGLHKSCKLLALLRSVENHTNLVEFWKKALNPLTWSEILRQVMVAAGFGSNKGSLQGESISKELSQMIKYGLRPATLKGELFRLLLEQDNCGLRVSEMAKCPQVLELRISDKTEELEDAIYSALSSDITLFEKISSSTYRLRANCLSKNAEDSQSDSEDSGTVDDQCDNDNDSSASDESDCDTEALALVKFKPVTNSRKKGGKVALSTEIDESLPGVMWLLGLMEGEYSCLSIDEKLDALVALVDLLSALSTIMIEEPSKQVPENVTSSIYFGSGGKIKKAPARQSARESWVHNEKGRGVDSSREARPVDSSVLLLKLLNKESSFGSLFDAERLTTKDIPHPMQSIFLGSDRRYNRYWLFLGPCTTCDPGHRRVYFESSEDGHWEVMDSAEALHSLLSVLDDRGVREAVLIETLEIRKSLIVQAMSERASSQVFTRSFSLTGQEEHDTLREQSSSPVSDVDNNADLSSVDKVYAPSSGVINIEIGNNREDQGHLRAFDSWIWDCFYLELNAVKYRKRPCNDELKKCEKCHDLYWRDEKHCKVCHTTFELDFDLDEKYAIHTATCGEKEERDTQNHKVLSSQLQSLKAACHVIESAMPENALIGAWTNCAHKLWVRRLRRASSITELLQVLADFVRAINRDWLSSCSVTGYDGILGEDIHVVPIADSLAIRYFDCGLC</sequence>
<dbReference type="EMBL" id="CM042883">
    <property type="protein sequence ID" value="KAI4374259.1"/>
    <property type="molecule type" value="Genomic_DNA"/>
</dbReference>
<gene>
    <name evidence="1" type="ORF">MLD38_012271</name>
</gene>
<evidence type="ECO:0000313" key="2">
    <source>
        <dbReference type="Proteomes" id="UP001057402"/>
    </source>
</evidence>